<dbReference type="PANTHER" id="PTHR47185">
    <property type="entry name" value="PX DOMAIN-CONTAINING PROTEIN YPR097W"/>
    <property type="match status" value="1"/>
</dbReference>
<name>A0A139HN27_9PEZI</name>
<dbReference type="STRING" id="321146.A0A139HN27"/>
<feature type="domain" description="PX" evidence="2">
    <location>
        <begin position="359"/>
        <end position="484"/>
    </location>
</feature>
<feature type="compositionally biased region" description="Basic and acidic residues" evidence="1">
    <location>
        <begin position="597"/>
        <end position="607"/>
    </location>
</feature>
<dbReference type="GO" id="GO:0035091">
    <property type="term" value="F:phosphatidylinositol binding"/>
    <property type="evidence" value="ECO:0007669"/>
    <property type="project" value="TreeGrafter"/>
</dbReference>
<sequence>MAGTEKEAKLSPEQSTALLDFLTHQETYKEIEDFKIPGAIHHYGPPFQNQVDSPQSPILQSLLAKFILKLPGLRDVSPQFWNGRVDNLIEDLTAAELSESYDKGVLGIRKTLATAISALIEYPARGVLGGFPKQKIEHTGEYDISNPDHVLQAWQDCVQELVYGDLIDKLFEKAAETDDLKQHDAVVQGMHEFMVVNIASLMHYTLVLSPEGPTMLRMISNVHNLLPYMVMRQTLKVGNVATMISGMVRVILAKVSVATVTNWIGLSSGADEGMNLLQQIIAQVLGWDRSALKKRAVAIEKSKDAPPKAVLEELKAWIDRSREEHDECRRQSAESNMSIVSMILALSSVSAELTESQHAKAQEYLSLQLAIRDRQQIVKVMCKRNPDVLTAAIRDAVDAYTPIIRHVHQAVDLSDTLWDFERFLTDMLKIAQPDAKKTGAKPPSVEDFVDLLHRHQSSCHKFLHQVAKNGKEMTGWWREYVHMAAAHFRNDTKPPQSNSVVHDEMATGGLQEALEEAFTNLSDGDQKAVKAEMDAWSQYIDDLHTSSATRIASVIKRDKTTPFGPGAYLARWQQLLDDTQITPEKSIGPVRYGSSESVREQGRKDIEGQDAGLVSEQHVEKAVGDKLPQPPKADVTSRLLWPKFREALVGKRDKR</sequence>
<evidence type="ECO:0000313" key="5">
    <source>
        <dbReference type="Proteomes" id="UP000070133"/>
    </source>
</evidence>
<dbReference type="Pfam" id="PF12825">
    <property type="entry name" value="DUF3818"/>
    <property type="match status" value="2"/>
</dbReference>
<evidence type="ECO:0008006" key="6">
    <source>
        <dbReference type="Google" id="ProtNLM"/>
    </source>
</evidence>
<evidence type="ECO:0000259" key="3">
    <source>
        <dbReference type="Pfam" id="PF12828"/>
    </source>
</evidence>
<keyword evidence="5" id="KW-1185">Reference proteome</keyword>
<dbReference type="Proteomes" id="UP000070133">
    <property type="component" value="Unassembled WGS sequence"/>
</dbReference>
<feature type="domain" description="PX" evidence="2">
    <location>
        <begin position="168"/>
        <end position="358"/>
    </location>
</feature>
<comment type="caution">
    <text evidence="4">The sequence shown here is derived from an EMBL/GenBank/DDBJ whole genome shotgun (WGS) entry which is preliminary data.</text>
</comment>
<dbReference type="Pfam" id="PF12828">
    <property type="entry name" value="PXB"/>
    <property type="match status" value="1"/>
</dbReference>
<feature type="region of interest" description="Disordered" evidence="1">
    <location>
        <begin position="584"/>
        <end position="612"/>
    </location>
</feature>
<evidence type="ECO:0000259" key="2">
    <source>
        <dbReference type="Pfam" id="PF12825"/>
    </source>
</evidence>
<feature type="domain" description="PX-associated" evidence="3">
    <location>
        <begin position="7"/>
        <end position="124"/>
    </location>
</feature>
<gene>
    <name evidence="4" type="ORF">AC578_8908</name>
</gene>
<dbReference type="AlphaFoldDB" id="A0A139HN27"/>
<dbReference type="InterPro" id="IPR024555">
    <property type="entry name" value="PX-associated"/>
</dbReference>
<evidence type="ECO:0000256" key="1">
    <source>
        <dbReference type="SAM" id="MobiDB-lite"/>
    </source>
</evidence>
<evidence type="ECO:0000313" key="4">
    <source>
        <dbReference type="EMBL" id="KXT03840.1"/>
    </source>
</evidence>
<protein>
    <recommendedName>
        <fullName evidence="6">PX-associated domain-containing protein</fullName>
    </recommendedName>
</protein>
<reference evidence="4 5" key="1">
    <citation type="submission" date="2015-07" db="EMBL/GenBank/DDBJ databases">
        <title>Comparative genomics of the Sigatoka disease complex on banana suggests a link between parallel evolutionary changes in Pseudocercospora fijiensis and Pseudocercospora eumusae and increased virulence on the banana host.</title>
        <authorList>
            <person name="Chang T.-C."/>
            <person name="Salvucci A."/>
            <person name="Crous P.W."/>
            <person name="Stergiopoulos I."/>
        </authorList>
    </citation>
    <scope>NUCLEOTIDE SEQUENCE [LARGE SCALE GENOMIC DNA]</scope>
    <source>
        <strain evidence="4 5">CBS 114824</strain>
    </source>
</reference>
<accession>A0A139HN27</accession>
<organism evidence="4 5">
    <name type="scientific">Pseudocercospora eumusae</name>
    <dbReference type="NCBI Taxonomy" id="321146"/>
    <lineage>
        <taxon>Eukaryota</taxon>
        <taxon>Fungi</taxon>
        <taxon>Dikarya</taxon>
        <taxon>Ascomycota</taxon>
        <taxon>Pezizomycotina</taxon>
        <taxon>Dothideomycetes</taxon>
        <taxon>Dothideomycetidae</taxon>
        <taxon>Mycosphaerellales</taxon>
        <taxon>Mycosphaerellaceae</taxon>
        <taxon>Pseudocercospora</taxon>
    </lineage>
</organism>
<dbReference type="InterPro" id="IPR047168">
    <property type="entry name" value="LEC1-like"/>
</dbReference>
<dbReference type="PANTHER" id="PTHR47185:SF2">
    <property type="entry name" value="FUNGAL PROTEIN"/>
    <property type="match status" value="1"/>
</dbReference>
<dbReference type="InterPro" id="IPR024554">
    <property type="entry name" value="LEC1-like_C"/>
</dbReference>
<dbReference type="EMBL" id="LFZN01000026">
    <property type="protein sequence ID" value="KXT03840.1"/>
    <property type="molecule type" value="Genomic_DNA"/>
</dbReference>
<dbReference type="OrthoDB" id="2117459at2759"/>
<proteinExistence type="predicted"/>